<accession>A0ABZ0D0V7</accession>
<organism evidence="1 2">
    <name type="scientific">Piscinibacter gummiphilus</name>
    <dbReference type="NCBI Taxonomy" id="946333"/>
    <lineage>
        <taxon>Bacteria</taxon>
        <taxon>Pseudomonadati</taxon>
        <taxon>Pseudomonadota</taxon>
        <taxon>Betaproteobacteria</taxon>
        <taxon>Burkholderiales</taxon>
        <taxon>Sphaerotilaceae</taxon>
        <taxon>Piscinibacter</taxon>
    </lineage>
</organism>
<gene>
    <name evidence="1" type="ORF">RXV79_26150</name>
</gene>
<dbReference type="RefSeq" id="WP_316701107.1">
    <property type="nucleotide sequence ID" value="NZ_CP136336.1"/>
</dbReference>
<sequence>MTTELKSPAKIEQIGFEPHPAATTLTTHEQIGFELGWDYAHHAVMPPAPYAQEPSALRNGWLAGQATFGRRTLEPTRHVRKWLQLRLNAWLRGRSVELVQVTPHYLQQIDVTHCPIIRVALSSATMEGSDASIDRVRSDAGYAAGNLAVISTKANHGKAAHGFRDAQRFAKLIEDGQLGGIGGLNAAQWSRVATLCSFVEPLTHAEACTLPLLVLPPNRLRLFNPAQALQAFISQQLLVAGWSHRIARIEDLLPGKAARRAFQTFFHALLPRVLEAKGAEGVAARWAIEDAWRNPLTLQRWTAFATLLSAAQCESVVARASARKLGTTHVQQVSDDAATDGWNLESRGYVPHAVLRQRSAQPARQLSLLH</sequence>
<dbReference type="Proteomes" id="UP001303946">
    <property type="component" value="Chromosome"/>
</dbReference>
<keyword evidence="2" id="KW-1185">Reference proteome</keyword>
<proteinExistence type="predicted"/>
<evidence type="ECO:0000313" key="1">
    <source>
        <dbReference type="EMBL" id="WOB08369.1"/>
    </source>
</evidence>
<protein>
    <submittedName>
        <fullName evidence="1">Uncharacterized protein</fullName>
    </submittedName>
</protein>
<name>A0ABZ0D0V7_9BURK</name>
<evidence type="ECO:0000313" key="2">
    <source>
        <dbReference type="Proteomes" id="UP001303946"/>
    </source>
</evidence>
<dbReference type="EMBL" id="CP136336">
    <property type="protein sequence ID" value="WOB08369.1"/>
    <property type="molecule type" value="Genomic_DNA"/>
</dbReference>
<reference evidence="1 2" key="1">
    <citation type="submission" date="2023-10" db="EMBL/GenBank/DDBJ databases">
        <title>Bacteria for the degradation of biodegradable plastic PBAT(Polybutylene adipate terephthalate).</title>
        <authorList>
            <person name="Weon H.-Y."/>
            <person name="Yeon J."/>
        </authorList>
    </citation>
    <scope>NUCLEOTIDE SEQUENCE [LARGE SCALE GENOMIC DNA]</scope>
    <source>
        <strain evidence="1 2">SBD 7-3</strain>
    </source>
</reference>